<evidence type="ECO:0000256" key="5">
    <source>
        <dbReference type="ARBA" id="ARBA00023163"/>
    </source>
</evidence>
<feature type="domain" description="Cyclic nucleotide-binding" evidence="7">
    <location>
        <begin position="157"/>
        <end position="260"/>
    </location>
</feature>
<dbReference type="SMART" id="SM00448">
    <property type="entry name" value="REC"/>
    <property type="match status" value="1"/>
</dbReference>
<dbReference type="InterPro" id="IPR012318">
    <property type="entry name" value="HTH_CRP"/>
</dbReference>
<dbReference type="PROSITE" id="PS50042">
    <property type="entry name" value="CNMP_BINDING_3"/>
    <property type="match status" value="1"/>
</dbReference>
<evidence type="ECO:0000256" key="6">
    <source>
        <dbReference type="PROSITE-ProRule" id="PRU00169"/>
    </source>
</evidence>
<dbReference type="SUPFAM" id="SSF52172">
    <property type="entry name" value="CheY-like"/>
    <property type="match status" value="1"/>
</dbReference>
<evidence type="ECO:0000259" key="9">
    <source>
        <dbReference type="PROSITE" id="PS51063"/>
    </source>
</evidence>
<comment type="caution">
    <text evidence="10">The sequence shown here is derived from an EMBL/GenBank/DDBJ whole genome shotgun (WGS) entry which is preliminary data.</text>
</comment>
<name>A0A081D9B2_NONUL</name>
<dbReference type="Pfam" id="PF13545">
    <property type="entry name" value="HTH_Crp_2"/>
    <property type="match status" value="1"/>
</dbReference>
<sequence>MKKILIIEDDAALRENTAELLELSDFEVITAANGRLGIEQAQKNKPDVIVCDIMMPEVDGYGVLEALSLDVSTNQIPFIFLSARTDHKEVRKGMDLGADDYLTKPFEEEELLNAIETRLAKAEVFKSLLNNLPQPSSDEDQLRNLNELKNFFDDHGEELSFKKGDVIYQEGSRSFRIYLITKGVVKTYQIDKSGKELITSLFKEDEFLGFTSILDNVAYEESAEALEDVTLVGVSKSVLKEILDHSNNLSMELLQLLSDNVAHVKTQLLQMAYSSVRKKTAQTILQFASAFNKQAQEDICITRNDLASVAGIATESLIRTLSGFKKDGLIEIEGRSIRIIDINGLEKVE</sequence>
<keyword evidence="3" id="KW-0805">Transcription regulation</keyword>
<dbReference type="InterPro" id="IPR039420">
    <property type="entry name" value="WalR-like"/>
</dbReference>
<evidence type="ECO:0000259" key="8">
    <source>
        <dbReference type="PROSITE" id="PS50110"/>
    </source>
</evidence>
<evidence type="ECO:0000256" key="2">
    <source>
        <dbReference type="ARBA" id="ARBA00023012"/>
    </source>
</evidence>
<dbReference type="PANTHER" id="PTHR48111:SF1">
    <property type="entry name" value="TWO-COMPONENT RESPONSE REGULATOR ORR33"/>
    <property type="match status" value="1"/>
</dbReference>
<dbReference type="GO" id="GO:0006355">
    <property type="term" value="P:regulation of DNA-templated transcription"/>
    <property type="evidence" value="ECO:0007669"/>
    <property type="project" value="InterPro"/>
</dbReference>
<dbReference type="SMART" id="SM00100">
    <property type="entry name" value="cNMP"/>
    <property type="match status" value="1"/>
</dbReference>
<organism evidence="10 11">
    <name type="scientific">Nonlabens ulvanivorans</name>
    <name type="common">Persicivirga ulvanivorans</name>
    <dbReference type="NCBI Taxonomy" id="906888"/>
    <lineage>
        <taxon>Bacteria</taxon>
        <taxon>Pseudomonadati</taxon>
        <taxon>Bacteroidota</taxon>
        <taxon>Flavobacteriia</taxon>
        <taxon>Flavobacteriales</taxon>
        <taxon>Flavobacteriaceae</taxon>
        <taxon>Nonlabens</taxon>
    </lineage>
</organism>
<dbReference type="AlphaFoldDB" id="A0A081D9B2"/>
<dbReference type="Gene3D" id="3.40.50.2300">
    <property type="match status" value="1"/>
</dbReference>
<gene>
    <name evidence="10" type="ORF">JCM19296_1100</name>
</gene>
<dbReference type="CDD" id="cd00038">
    <property type="entry name" value="CAP_ED"/>
    <property type="match status" value="1"/>
</dbReference>
<dbReference type="GO" id="GO:0032993">
    <property type="term" value="C:protein-DNA complex"/>
    <property type="evidence" value="ECO:0007669"/>
    <property type="project" value="TreeGrafter"/>
</dbReference>
<dbReference type="Proteomes" id="UP000028980">
    <property type="component" value="Unassembled WGS sequence"/>
</dbReference>
<dbReference type="Pfam" id="PF00027">
    <property type="entry name" value="cNMP_binding"/>
    <property type="match status" value="1"/>
</dbReference>
<dbReference type="PROSITE" id="PS51063">
    <property type="entry name" value="HTH_CRP_2"/>
    <property type="match status" value="1"/>
</dbReference>
<evidence type="ECO:0000256" key="1">
    <source>
        <dbReference type="ARBA" id="ARBA00022553"/>
    </source>
</evidence>
<dbReference type="GO" id="GO:0000156">
    <property type="term" value="F:phosphorelay response regulator activity"/>
    <property type="evidence" value="ECO:0007669"/>
    <property type="project" value="TreeGrafter"/>
</dbReference>
<evidence type="ECO:0000256" key="4">
    <source>
        <dbReference type="ARBA" id="ARBA00023125"/>
    </source>
</evidence>
<dbReference type="Pfam" id="PF00072">
    <property type="entry name" value="Response_reg"/>
    <property type="match status" value="1"/>
</dbReference>
<dbReference type="InterPro" id="IPR036388">
    <property type="entry name" value="WH-like_DNA-bd_sf"/>
</dbReference>
<dbReference type="InterPro" id="IPR011006">
    <property type="entry name" value="CheY-like_superfamily"/>
</dbReference>
<dbReference type="InterPro" id="IPR001789">
    <property type="entry name" value="Sig_transdc_resp-reg_receiver"/>
</dbReference>
<evidence type="ECO:0000313" key="11">
    <source>
        <dbReference type="Proteomes" id="UP000028980"/>
    </source>
</evidence>
<dbReference type="Gene3D" id="2.60.120.10">
    <property type="entry name" value="Jelly Rolls"/>
    <property type="match status" value="1"/>
</dbReference>
<feature type="domain" description="HTH crp-type" evidence="9">
    <location>
        <begin position="274"/>
        <end position="343"/>
    </location>
</feature>
<dbReference type="InterPro" id="IPR014710">
    <property type="entry name" value="RmlC-like_jellyroll"/>
</dbReference>
<evidence type="ECO:0000256" key="3">
    <source>
        <dbReference type="ARBA" id="ARBA00023015"/>
    </source>
</evidence>
<dbReference type="PANTHER" id="PTHR48111">
    <property type="entry name" value="REGULATOR OF RPOS"/>
    <property type="match status" value="1"/>
</dbReference>
<dbReference type="SUPFAM" id="SSF46785">
    <property type="entry name" value="Winged helix' DNA-binding domain"/>
    <property type="match status" value="1"/>
</dbReference>
<dbReference type="SMART" id="SM00419">
    <property type="entry name" value="HTH_CRP"/>
    <property type="match status" value="1"/>
</dbReference>
<protein>
    <submittedName>
        <fullName evidence="10">Two-component response regulator</fullName>
    </submittedName>
</protein>
<reference evidence="10 11" key="1">
    <citation type="journal article" date="2014" name="Genome Announc.">
        <title>Draft Genome Sequences of Marine Flavobacterium Nonlabens Strains NR17, NR24, NR27, NR32, NR33, and Ara13.</title>
        <authorList>
            <person name="Nakanishi M."/>
            <person name="Meirelles P."/>
            <person name="Suzuki R."/>
            <person name="Takatani N."/>
            <person name="Mino S."/>
            <person name="Suda W."/>
            <person name="Oshima K."/>
            <person name="Hattori M."/>
            <person name="Ohkuma M."/>
            <person name="Hosokawa M."/>
            <person name="Miyashita K."/>
            <person name="Thompson F.L."/>
            <person name="Niwa A."/>
            <person name="Sawabe T."/>
            <person name="Sawabe T."/>
        </authorList>
    </citation>
    <scope>NUCLEOTIDE SEQUENCE [LARGE SCALE GENOMIC DNA]</scope>
    <source>
        <strain evidence="11">JCM19296</strain>
    </source>
</reference>
<feature type="modified residue" description="4-aspartylphosphate" evidence="6">
    <location>
        <position position="52"/>
    </location>
</feature>
<dbReference type="CDD" id="cd17574">
    <property type="entry name" value="REC_OmpR"/>
    <property type="match status" value="1"/>
</dbReference>
<accession>A0A081D9B2</accession>
<evidence type="ECO:0000259" key="7">
    <source>
        <dbReference type="PROSITE" id="PS50042"/>
    </source>
</evidence>
<keyword evidence="2" id="KW-0902">Two-component regulatory system</keyword>
<dbReference type="InterPro" id="IPR000595">
    <property type="entry name" value="cNMP-bd_dom"/>
</dbReference>
<dbReference type="SUPFAM" id="SSF51206">
    <property type="entry name" value="cAMP-binding domain-like"/>
    <property type="match status" value="1"/>
</dbReference>
<keyword evidence="1 6" id="KW-0597">Phosphoprotein</keyword>
<dbReference type="InterPro" id="IPR036390">
    <property type="entry name" value="WH_DNA-bd_sf"/>
</dbReference>
<feature type="domain" description="Response regulatory" evidence="8">
    <location>
        <begin position="3"/>
        <end position="119"/>
    </location>
</feature>
<dbReference type="GO" id="GO:0000976">
    <property type="term" value="F:transcription cis-regulatory region binding"/>
    <property type="evidence" value="ECO:0007669"/>
    <property type="project" value="TreeGrafter"/>
</dbReference>
<dbReference type="EMBL" id="BBLG01000002">
    <property type="protein sequence ID" value="GAK75508.1"/>
    <property type="molecule type" value="Genomic_DNA"/>
</dbReference>
<dbReference type="GO" id="GO:0005829">
    <property type="term" value="C:cytosol"/>
    <property type="evidence" value="ECO:0007669"/>
    <property type="project" value="TreeGrafter"/>
</dbReference>
<evidence type="ECO:0000313" key="10">
    <source>
        <dbReference type="EMBL" id="GAK75508.1"/>
    </source>
</evidence>
<dbReference type="Gene3D" id="1.10.10.10">
    <property type="entry name" value="Winged helix-like DNA-binding domain superfamily/Winged helix DNA-binding domain"/>
    <property type="match status" value="1"/>
</dbReference>
<keyword evidence="5" id="KW-0804">Transcription</keyword>
<proteinExistence type="predicted"/>
<keyword evidence="4" id="KW-0238">DNA-binding</keyword>
<dbReference type="InterPro" id="IPR018490">
    <property type="entry name" value="cNMP-bd_dom_sf"/>
</dbReference>
<dbReference type="PROSITE" id="PS50110">
    <property type="entry name" value="RESPONSE_REGULATORY"/>
    <property type="match status" value="1"/>
</dbReference>